<dbReference type="Proteomes" id="UP001341281">
    <property type="component" value="Chromosome 04"/>
</dbReference>
<accession>A0AAQ3WP25</accession>
<keyword evidence="1" id="KW-0175">Coiled coil</keyword>
<gene>
    <name evidence="2" type="ORF">U9M48_017678</name>
</gene>
<feature type="coiled-coil region" evidence="1">
    <location>
        <begin position="507"/>
        <end position="534"/>
    </location>
</feature>
<dbReference type="PANTHER" id="PTHR35120">
    <property type="entry name" value="HISTONE ACETYLTRANSFERASE KAT6B-LIKE"/>
    <property type="match status" value="1"/>
</dbReference>
<evidence type="ECO:0000313" key="2">
    <source>
        <dbReference type="EMBL" id="WVZ68786.1"/>
    </source>
</evidence>
<protein>
    <submittedName>
        <fullName evidence="2">Uncharacterized protein</fullName>
    </submittedName>
</protein>
<reference evidence="2 3" key="1">
    <citation type="submission" date="2024-02" db="EMBL/GenBank/DDBJ databases">
        <title>High-quality chromosome-scale genome assembly of Pensacola bahiagrass (Paspalum notatum Flugge var. saurae).</title>
        <authorList>
            <person name="Vega J.M."/>
            <person name="Podio M."/>
            <person name="Orjuela J."/>
            <person name="Siena L.A."/>
            <person name="Pessino S.C."/>
            <person name="Combes M.C."/>
            <person name="Mariac C."/>
            <person name="Albertini E."/>
            <person name="Pupilli F."/>
            <person name="Ortiz J.P.A."/>
            <person name="Leblanc O."/>
        </authorList>
    </citation>
    <scope>NUCLEOTIDE SEQUENCE [LARGE SCALE GENOMIC DNA]</scope>
    <source>
        <strain evidence="2">R1</strain>
        <tissue evidence="2">Leaf</tissue>
    </source>
</reference>
<keyword evidence="3" id="KW-1185">Reference proteome</keyword>
<organism evidence="2 3">
    <name type="scientific">Paspalum notatum var. saurae</name>
    <dbReference type="NCBI Taxonomy" id="547442"/>
    <lineage>
        <taxon>Eukaryota</taxon>
        <taxon>Viridiplantae</taxon>
        <taxon>Streptophyta</taxon>
        <taxon>Embryophyta</taxon>
        <taxon>Tracheophyta</taxon>
        <taxon>Spermatophyta</taxon>
        <taxon>Magnoliopsida</taxon>
        <taxon>Liliopsida</taxon>
        <taxon>Poales</taxon>
        <taxon>Poaceae</taxon>
        <taxon>PACMAD clade</taxon>
        <taxon>Panicoideae</taxon>
        <taxon>Andropogonodae</taxon>
        <taxon>Paspaleae</taxon>
        <taxon>Paspalinae</taxon>
        <taxon>Paspalum</taxon>
    </lineage>
</organism>
<name>A0AAQ3WP25_PASNO</name>
<evidence type="ECO:0000313" key="3">
    <source>
        <dbReference type="Proteomes" id="UP001341281"/>
    </source>
</evidence>
<dbReference type="PANTHER" id="PTHR35120:SF1">
    <property type="entry name" value="OS01G0756000 PROTEIN"/>
    <property type="match status" value="1"/>
</dbReference>
<sequence length="568" mass="61865">VSPQGHWSPLAASREFKEKEAECALPTPPHLLFKPITFPSLRCVSLFLFAENPNSGSPEAPNPLLPTTQQQETPMRFQKRSDGGGYDGGAAALDVAGLGAFARLSLSDHPPDELGLAAAYDDASGSITVSLGDCTVSASPADLAVALQLPLRPVTLAAEEVEAEAEAAAFFSADAIAAVREFVCDRVLLGCGEDGAAVEVAAALQLVEQGKAYKVGWGELVWAVVKGEVMAGTPRRYAPFLLRLMESQRPELFAQVDGRLPLQKRLKGQELQQCQWTGGMLFNSGYLELGEQGDASLACRGSQNIGDLEDMPIFGEGHMIAIEDEDNDNANAEVALDVPLIGNAPLATVPYVPELQEIGGIGNYQALSPFQACMQKIRGHMTAMDSAYLIKEKVCRDAQDEVKHIKQMVMRKEAIIEATVHYIQAELKVRSAAMRLLKADMDLLRRSVQQYDKMLKRSFSEFDKYMSDVRMGAEGVPGGQNCAQGQQMYHYCVQRIGCIEQMWSSKCSKLVDKIEEMETSMASLSHEVQRLKDSRSIPDLNNGKLESCCLAFFYTLLGSSVQGVREGN</sequence>
<dbReference type="EMBL" id="CP144748">
    <property type="protein sequence ID" value="WVZ68786.1"/>
    <property type="molecule type" value="Genomic_DNA"/>
</dbReference>
<proteinExistence type="predicted"/>
<evidence type="ECO:0000256" key="1">
    <source>
        <dbReference type="SAM" id="Coils"/>
    </source>
</evidence>
<dbReference type="AlphaFoldDB" id="A0AAQ3WP25"/>
<feature type="non-terminal residue" evidence="2">
    <location>
        <position position="1"/>
    </location>
</feature>